<evidence type="ECO:0000313" key="3">
    <source>
        <dbReference type="Proteomes" id="UP000001473"/>
    </source>
</evidence>
<proteinExistence type="predicted"/>
<evidence type="ECO:0000313" key="2">
    <source>
        <dbReference type="EMBL" id="ACR18691.1"/>
    </source>
</evidence>
<dbReference type="InterPro" id="IPR013830">
    <property type="entry name" value="SGNH_hydro"/>
</dbReference>
<evidence type="ECO:0000259" key="1">
    <source>
        <dbReference type="Pfam" id="PF13472"/>
    </source>
</evidence>
<gene>
    <name evidence="2" type="ordered locus">ckrop_1983</name>
</gene>
<organism evidence="2 3">
    <name type="scientific">Corynebacterium kroppenstedtii (strain DSM 44385 / JCM 11950 / CIP 105744 / CCUG 35717)</name>
    <dbReference type="NCBI Taxonomy" id="645127"/>
    <lineage>
        <taxon>Bacteria</taxon>
        <taxon>Bacillati</taxon>
        <taxon>Actinomycetota</taxon>
        <taxon>Actinomycetes</taxon>
        <taxon>Mycobacteriales</taxon>
        <taxon>Corynebacteriaceae</taxon>
        <taxon>Corynebacterium</taxon>
    </lineage>
</organism>
<dbReference type="EMBL" id="CP001620">
    <property type="protein sequence ID" value="ACR18691.1"/>
    <property type="molecule type" value="Genomic_DNA"/>
</dbReference>
<protein>
    <recommendedName>
        <fullName evidence="1">SGNH hydrolase-type esterase domain-containing protein</fullName>
    </recommendedName>
</protein>
<dbReference type="HOGENOM" id="CLU_038449_2_1_11"/>
<accession>C4LLI6</accession>
<sequence length="263" mass="28254">MSITSARADDPGNYVSFGDSLAANPNMIQIMAGHNPALAGVFKTPPVPDGYCATGEDNFANRVAHDTGSSVHNYACSGAPGALPHPFNFQSQVDHAERDHSLTSDTRLVTIIFGMNDTYQDPDVAKTPEQREATFLQGMSSQIARVHSLAPNAKVVVVGYPDLTDGQSNLCPINFAGNVSRVHVDGLDQTQANVRESQRKLAQDNEAIFLDMSASINAQNNNNSCGTGERLAAADIDEQAHNLWGHLTAAGNQYYADRIKEIL</sequence>
<dbReference type="Proteomes" id="UP000001473">
    <property type="component" value="Chromosome"/>
</dbReference>
<dbReference type="eggNOG" id="COG2755">
    <property type="taxonomic scope" value="Bacteria"/>
</dbReference>
<feature type="domain" description="SGNH hydrolase-type esterase" evidence="1">
    <location>
        <begin position="17"/>
        <end position="253"/>
    </location>
</feature>
<dbReference type="Pfam" id="PF13472">
    <property type="entry name" value="Lipase_GDSL_2"/>
    <property type="match status" value="1"/>
</dbReference>
<dbReference type="InterPro" id="IPR036514">
    <property type="entry name" value="SGNH_hydro_sf"/>
</dbReference>
<dbReference type="Gene3D" id="3.40.50.1110">
    <property type="entry name" value="SGNH hydrolase"/>
    <property type="match status" value="2"/>
</dbReference>
<keyword evidence="3" id="KW-1185">Reference proteome</keyword>
<name>C4LLI6_CORK4</name>
<dbReference type="SUPFAM" id="SSF52266">
    <property type="entry name" value="SGNH hydrolase"/>
    <property type="match status" value="1"/>
</dbReference>
<dbReference type="AlphaFoldDB" id="C4LLI6"/>
<dbReference type="KEGG" id="ckp:ckrop_1983"/>
<reference evidence="2 3" key="1">
    <citation type="journal article" date="2008" name="J. Biotechnol.">
        <title>Ultrafast pyrosequencing of Corynebacterium kroppenstedtii DSM44385 revealed insights into the physiology of a lipophilic corynebacterium that lacks mycolic acids.</title>
        <authorList>
            <person name="Tauch A."/>
            <person name="Schneider J."/>
            <person name="Szczepanowski R."/>
            <person name="Tilker A."/>
            <person name="Viehoever P."/>
            <person name="Gartemann K.-H."/>
            <person name="Arnold W."/>
            <person name="Blom J."/>
            <person name="Brinkrolf K."/>
            <person name="Brune I."/>
            <person name="Goetker S."/>
            <person name="Weisshaar B."/>
            <person name="Goesmann A."/>
            <person name="Droege M."/>
            <person name="Puehler A."/>
        </authorList>
    </citation>
    <scope>NUCLEOTIDE SEQUENCE [LARGE SCALE GENOMIC DNA]</scope>
    <source>
        <strain evidence="3">DSM 44385 / JCM 11950 / CIP 105744 / CCUG 35717</strain>
    </source>
</reference>